<reference evidence="3" key="1">
    <citation type="submission" date="2025-08" db="UniProtKB">
        <authorList>
            <consortium name="RefSeq"/>
        </authorList>
    </citation>
    <scope>IDENTIFICATION</scope>
    <source>
        <strain evidence="3">15112-1751.03</strain>
        <tissue evidence="3">Whole Adult</tissue>
    </source>
</reference>
<gene>
    <name evidence="3" type="primary">LOC117576364</name>
</gene>
<keyword evidence="2" id="KW-1185">Reference proteome</keyword>
<evidence type="ECO:0000313" key="3">
    <source>
        <dbReference type="RefSeq" id="XP_034116944.1"/>
    </source>
</evidence>
<dbReference type="GeneID" id="117576364"/>
<dbReference type="Proteomes" id="UP000515160">
    <property type="component" value="Chromosome 2R"/>
</dbReference>
<accession>A0A6P8XUM8</accession>
<dbReference type="OrthoDB" id="7997432at2759"/>
<keyword evidence="1" id="KW-0812">Transmembrane</keyword>
<feature type="transmembrane region" description="Helical" evidence="1">
    <location>
        <begin position="21"/>
        <end position="43"/>
    </location>
</feature>
<dbReference type="RefSeq" id="XP_034116944.1">
    <property type="nucleotide sequence ID" value="XM_034261053.2"/>
</dbReference>
<organism evidence="2 3">
    <name type="scientific">Drosophila albomicans</name>
    <name type="common">Fruit fly</name>
    <dbReference type="NCBI Taxonomy" id="7291"/>
    <lineage>
        <taxon>Eukaryota</taxon>
        <taxon>Metazoa</taxon>
        <taxon>Ecdysozoa</taxon>
        <taxon>Arthropoda</taxon>
        <taxon>Hexapoda</taxon>
        <taxon>Insecta</taxon>
        <taxon>Pterygota</taxon>
        <taxon>Neoptera</taxon>
        <taxon>Endopterygota</taxon>
        <taxon>Diptera</taxon>
        <taxon>Brachycera</taxon>
        <taxon>Muscomorpha</taxon>
        <taxon>Ephydroidea</taxon>
        <taxon>Drosophilidae</taxon>
        <taxon>Drosophila</taxon>
    </lineage>
</organism>
<name>A0A6P8XUM8_DROAB</name>
<dbReference type="AlphaFoldDB" id="A0A6P8XUM8"/>
<evidence type="ECO:0000256" key="1">
    <source>
        <dbReference type="SAM" id="Phobius"/>
    </source>
</evidence>
<proteinExistence type="predicted"/>
<keyword evidence="1" id="KW-1133">Transmembrane helix</keyword>
<evidence type="ECO:0000313" key="2">
    <source>
        <dbReference type="Proteomes" id="UP000515160"/>
    </source>
</evidence>
<protein>
    <submittedName>
        <fullName evidence="3">Uncharacterized protein LOC117576364</fullName>
    </submittedName>
</protein>
<sequence>MEVNLTTTATPELLHPEDAEYIWLPFLVLVGVVILAGLVYAMSRIRCLHFKRRNIATRNGYTNVDEEDSDVSMMGADNDEVGERNSITYLLDARLHISPGNQQTVARDVAVLA</sequence>
<keyword evidence="1" id="KW-0472">Membrane</keyword>